<reference evidence="1" key="1">
    <citation type="submission" date="2013-08" db="EMBL/GenBank/DDBJ databases">
        <authorList>
            <person name="Mendez C."/>
            <person name="Richter M."/>
            <person name="Ferrer M."/>
            <person name="Sanchez J."/>
        </authorList>
    </citation>
    <scope>NUCLEOTIDE SEQUENCE</scope>
</reference>
<protein>
    <submittedName>
        <fullName evidence="1">Transposase, Rhodopirellula-type</fullName>
    </submittedName>
</protein>
<organism evidence="1">
    <name type="scientific">mine drainage metagenome</name>
    <dbReference type="NCBI Taxonomy" id="410659"/>
    <lineage>
        <taxon>unclassified sequences</taxon>
        <taxon>metagenomes</taxon>
        <taxon>ecological metagenomes</taxon>
    </lineage>
</organism>
<gene>
    <name evidence="1" type="ORF">B1A_04066</name>
</gene>
<accession>T1BQX6</accession>
<name>T1BQX6_9ZZZZ</name>
<sequence length="73" mass="8242">SMNWKGIPLTSHEVVVNLIANTRTDTGLVVNAVLDTNKYPKGIKIADEQMEDLSIERNEFHGEWNYVISPQSN</sequence>
<dbReference type="AlphaFoldDB" id="T1BQX6"/>
<dbReference type="EMBL" id="AUZX01002961">
    <property type="protein sequence ID" value="EQD75256.1"/>
    <property type="molecule type" value="Genomic_DNA"/>
</dbReference>
<comment type="caution">
    <text evidence="1">The sequence shown here is derived from an EMBL/GenBank/DDBJ whole genome shotgun (WGS) entry which is preliminary data.</text>
</comment>
<proteinExistence type="predicted"/>
<evidence type="ECO:0000313" key="1">
    <source>
        <dbReference type="EMBL" id="EQD75256.1"/>
    </source>
</evidence>
<reference evidence="1" key="2">
    <citation type="journal article" date="2014" name="ISME J.">
        <title>Microbial stratification in low pH oxic and suboxic macroscopic growths along an acid mine drainage.</title>
        <authorList>
            <person name="Mendez-Garcia C."/>
            <person name="Mesa V."/>
            <person name="Sprenger R.R."/>
            <person name="Richter M."/>
            <person name="Diez M.S."/>
            <person name="Solano J."/>
            <person name="Bargiela R."/>
            <person name="Golyshina O.V."/>
            <person name="Manteca A."/>
            <person name="Ramos J.L."/>
            <person name="Gallego J.R."/>
            <person name="Llorente I."/>
            <person name="Martins Dos Santos V.A."/>
            <person name="Jensen O.N."/>
            <person name="Pelaez A.I."/>
            <person name="Sanchez J."/>
            <person name="Ferrer M."/>
        </authorList>
    </citation>
    <scope>NUCLEOTIDE SEQUENCE</scope>
</reference>
<feature type="non-terminal residue" evidence="1">
    <location>
        <position position="1"/>
    </location>
</feature>
<dbReference type="Pfam" id="PF07592">
    <property type="entry name" value="DDE_Tnp_ISAZ013"/>
    <property type="match status" value="1"/>
</dbReference>
<dbReference type="InterPro" id="IPR011518">
    <property type="entry name" value="Transposase_36"/>
</dbReference>